<proteinExistence type="predicted"/>
<organism evidence="2 3">
    <name type="scientific">Fusarium falciforme</name>
    <dbReference type="NCBI Taxonomy" id="195108"/>
    <lineage>
        <taxon>Eukaryota</taxon>
        <taxon>Fungi</taxon>
        <taxon>Dikarya</taxon>
        <taxon>Ascomycota</taxon>
        <taxon>Pezizomycotina</taxon>
        <taxon>Sordariomycetes</taxon>
        <taxon>Hypocreomycetidae</taxon>
        <taxon>Hypocreales</taxon>
        <taxon>Nectriaceae</taxon>
        <taxon>Fusarium</taxon>
        <taxon>Fusarium solani species complex</taxon>
    </lineage>
</organism>
<sequence length="399" mass="45430">MADNRMAGSALRNINMIKAVCGFSSYENLAIVTTMWPEETSYVEAKSLEDRENDMMTNDRYFGDLVAEGATMFRHGQTECRSPSKRLASAQDVTSHLVVRLERRAPEVLRLKREMVDEKKWLGETAAGNAVAEDLEKARSACKKEMIELEASIKSRLAGVNVAYAAQLQEQRSDIDKRLKVVDHSGRALKKSMRDLHKQEERAVRQRVENADRSLRAQISEKEKKIRNIEKFLLEQREETWKDEAQGHREAPRQGQRQEKQKQPEWQHKDQTGARGQQLFNSHRPVRSKTGEGEDRDRLISDIKEIEELKRRLLKSQDAYERFHGQTGNLWNETMNGVAAGVASGVIGIGKSSNMCFRKLKGMHANVGSSIGSSLYGDVVEVPNVLIPTIRDRDHYLEV</sequence>
<dbReference type="AlphaFoldDB" id="A0A9W8RH49"/>
<protein>
    <submittedName>
        <fullName evidence="2">Uncharacterized protein</fullName>
    </submittedName>
</protein>
<dbReference type="EMBL" id="JAOQAV010000003">
    <property type="protein sequence ID" value="KAJ4195514.1"/>
    <property type="molecule type" value="Genomic_DNA"/>
</dbReference>
<evidence type="ECO:0000256" key="1">
    <source>
        <dbReference type="SAM" id="MobiDB-lite"/>
    </source>
</evidence>
<name>A0A9W8RH49_9HYPO</name>
<feature type="region of interest" description="Disordered" evidence="1">
    <location>
        <begin position="243"/>
        <end position="296"/>
    </location>
</feature>
<evidence type="ECO:0000313" key="2">
    <source>
        <dbReference type="EMBL" id="KAJ4195514.1"/>
    </source>
</evidence>
<dbReference type="Proteomes" id="UP001152087">
    <property type="component" value="Unassembled WGS sequence"/>
</dbReference>
<evidence type="ECO:0000313" key="3">
    <source>
        <dbReference type="Proteomes" id="UP001152087"/>
    </source>
</evidence>
<keyword evidence="3" id="KW-1185">Reference proteome</keyword>
<feature type="compositionally biased region" description="Basic and acidic residues" evidence="1">
    <location>
        <begin position="243"/>
        <end position="272"/>
    </location>
</feature>
<accession>A0A9W8RH49</accession>
<comment type="caution">
    <text evidence="2">The sequence shown here is derived from an EMBL/GenBank/DDBJ whole genome shotgun (WGS) entry which is preliminary data.</text>
</comment>
<feature type="region of interest" description="Disordered" evidence="1">
    <location>
        <begin position="190"/>
        <end position="210"/>
    </location>
</feature>
<gene>
    <name evidence="2" type="ORF">NW755_001676</name>
</gene>
<reference evidence="2" key="1">
    <citation type="submission" date="2022-09" db="EMBL/GenBank/DDBJ databases">
        <title>Fusarium specimens isolated from Avocado Roots.</title>
        <authorList>
            <person name="Stajich J."/>
            <person name="Roper C."/>
            <person name="Heimlech-Rivalta G."/>
        </authorList>
    </citation>
    <scope>NUCLEOTIDE SEQUENCE</scope>
    <source>
        <strain evidence="2">A02</strain>
    </source>
</reference>